<proteinExistence type="inferred from homology"/>
<evidence type="ECO:0000256" key="1">
    <source>
        <dbReference type="ARBA" id="ARBA00004245"/>
    </source>
</evidence>
<evidence type="ECO:0000256" key="2">
    <source>
        <dbReference type="ARBA" id="ARBA00005666"/>
    </source>
</evidence>
<feature type="domain" description="Calponin-homology (CH)" evidence="8">
    <location>
        <begin position="434"/>
        <end position="541"/>
    </location>
</feature>
<dbReference type="SUPFAM" id="SSF47576">
    <property type="entry name" value="Calponin-homology domain, CH-domain"/>
    <property type="match status" value="1"/>
</dbReference>
<dbReference type="Gene3D" id="1.10.418.10">
    <property type="entry name" value="Calponin-like domain"/>
    <property type="match status" value="2"/>
</dbReference>
<dbReference type="PANTHER" id="PTHR12114">
    <property type="entry name" value="PARVIN"/>
    <property type="match status" value="1"/>
</dbReference>
<dbReference type="Pfam" id="PF00307">
    <property type="entry name" value="CH"/>
    <property type="match status" value="2"/>
</dbReference>
<dbReference type="CDD" id="cd21304">
    <property type="entry name" value="CH_PARVA_B_rpt1"/>
    <property type="match status" value="1"/>
</dbReference>
<feature type="domain" description="Integrase catalytic" evidence="9">
    <location>
        <begin position="319"/>
        <end position="489"/>
    </location>
</feature>
<dbReference type="InterPro" id="IPR001584">
    <property type="entry name" value="Integrase_cat-core"/>
</dbReference>
<comment type="subcellular location">
    <subcellularLocation>
        <location evidence="1">Cytoplasm</location>
        <location evidence="1">Cytoskeleton</location>
    </subcellularLocation>
</comment>
<accession>A0ABM1S113</accession>
<feature type="domain" description="Calponin-homology (CH)" evidence="8">
    <location>
        <begin position="213"/>
        <end position="321"/>
    </location>
</feature>
<reference evidence="11" key="1">
    <citation type="submission" date="2025-08" db="UniProtKB">
        <authorList>
            <consortium name="RefSeq"/>
        </authorList>
    </citation>
    <scope>IDENTIFICATION</scope>
    <source>
        <tissue evidence="11">Muscle</tissue>
    </source>
</reference>
<keyword evidence="7" id="KW-0206">Cytoskeleton</keyword>
<evidence type="ECO:0000256" key="6">
    <source>
        <dbReference type="ARBA" id="ARBA00023203"/>
    </source>
</evidence>
<dbReference type="PROSITE" id="PS50021">
    <property type="entry name" value="CH"/>
    <property type="match status" value="2"/>
</dbReference>
<evidence type="ECO:0000259" key="9">
    <source>
        <dbReference type="PROSITE" id="PS50994"/>
    </source>
</evidence>
<dbReference type="InterPro" id="IPR012337">
    <property type="entry name" value="RNaseH-like_sf"/>
</dbReference>
<keyword evidence="3" id="KW-0963">Cytoplasm</keyword>
<organism evidence="10 11">
    <name type="scientific">Limulus polyphemus</name>
    <name type="common">Atlantic horseshoe crab</name>
    <dbReference type="NCBI Taxonomy" id="6850"/>
    <lineage>
        <taxon>Eukaryota</taxon>
        <taxon>Metazoa</taxon>
        <taxon>Ecdysozoa</taxon>
        <taxon>Arthropoda</taxon>
        <taxon>Chelicerata</taxon>
        <taxon>Merostomata</taxon>
        <taxon>Xiphosura</taxon>
        <taxon>Limulidae</taxon>
        <taxon>Limulus</taxon>
    </lineage>
</organism>
<dbReference type="RefSeq" id="XP_022237318.1">
    <property type="nucleotide sequence ID" value="XM_022381610.1"/>
</dbReference>
<evidence type="ECO:0000256" key="4">
    <source>
        <dbReference type="ARBA" id="ARBA00022737"/>
    </source>
</evidence>
<protein>
    <submittedName>
        <fullName evidence="11">Beta-parvin-like</fullName>
    </submittedName>
</protein>
<evidence type="ECO:0000259" key="8">
    <source>
        <dbReference type="PROSITE" id="PS50021"/>
    </source>
</evidence>
<evidence type="ECO:0000256" key="3">
    <source>
        <dbReference type="ARBA" id="ARBA00022490"/>
    </source>
</evidence>
<comment type="similarity">
    <text evidence="2">Belongs to the parvin family.</text>
</comment>
<keyword evidence="5" id="KW-0130">Cell adhesion</keyword>
<dbReference type="PANTHER" id="PTHR12114:SF4">
    <property type="entry name" value="GH23568P"/>
    <property type="match status" value="1"/>
</dbReference>
<evidence type="ECO:0000256" key="7">
    <source>
        <dbReference type="ARBA" id="ARBA00023212"/>
    </source>
</evidence>
<dbReference type="InterPro" id="IPR001715">
    <property type="entry name" value="CH_dom"/>
</dbReference>
<dbReference type="CDD" id="cd21306">
    <property type="entry name" value="CH_PARVA_B_rpt2"/>
    <property type="match status" value="1"/>
</dbReference>
<keyword evidence="6" id="KW-0009">Actin-binding</keyword>
<name>A0ABM1S113_LIMPO</name>
<evidence type="ECO:0000256" key="5">
    <source>
        <dbReference type="ARBA" id="ARBA00022889"/>
    </source>
</evidence>
<dbReference type="InterPro" id="IPR036872">
    <property type="entry name" value="CH_dom_sf"/>
</dbReference>
<dbReference type="InterPro" id="IPR028433">
    <property type="entry name" value="Parvin"/>
</dbReference>
<dbReference type="SUPFAM" id="SSF53098">
    <property type="entry name" value="Ribonuclease H-like"/>
    <property type="match status" value="1"/>
</dbReference>
<keyword evidence="4" id="KW-0677">Repeat</keyword>
<keyword evidence="10" id="KW-1185">Reference proteome</keyword>
<dbReference type="GeneID" id="106478074"/>
<evidence type="ECO:0000313" key="11">
    <source>
        <dbReference type="RefSeq" id="XP_022237318.1"/>
    </source>
</evidence>
<dbReference type="PROSITE" id="PS50994">
    <property type="entry name" value="INTEGRASE"/>
    <property type="match status" value="1"/>
</dbReference>
<gene>
    <name evidence="11" type="primary">LOC106478074</name>
</gene>
<dbReference type="Proteomes" id="UP000694941">
    <property type="component" value="Unplaced"/>
</dbReference>
<evidence type="ECO:0000313" key="10">
    <source>
        <dbReference type="Proteomes" id="UP000694941"/>
    </source>
</evidence>
<sequence length="544" mass="61996">MENTTGGAVLLGCIDHFSPSDDEILEGGERCATRKLSPMEQHAIDEVLYNCTQIQTFQSLPTNQCSLPDDMEDLPPPPPELCIDENHEEVTSLPPPPLSNGYEEDLSLPPLPLEDMDCIIPPPPEFEDSDFQNQNETVSNTSFKEVILTVTDENENTLVLNSSVNELEEEGKNAIDLSGSPTSPELPPQDYMLDEYEERSMIEPSSYDNPKLKELIKVLIEWINDELANQRIIVKDIEEDLYDGQILQKLLEKLAGEKLDVVEVTQSEEGQKEKLRTVLDATNRLLAPNRWSQVKWNVESIHSKNVISILHLLVALARHFRAPVRLPENVVVRVVVVQSNSGNKYIMVLMDCFTKWPEAYYIPNQEAEILARKVINEFISGFGVSNFSDQKWNFESVLFVGKFQILGIKKTKTTTFHPSFDAMVERYNHKLLNQLPTYSLVTFVNKYLNRINLDVTDLDNQFHDGVYLTLLMGLLEDYFVPLYSFNLTPTDFDQKVHNVAFAFELMMDAGLAKPKARPEDIVNLDLKSTLRVLYNLFTKYKNSI</sequence>